<feature type="region of interest" description="Disordered" evidence="10">
    <location>
        <begin position="190"/>
        <end position="231"/>
    </location>
</feature>
<keyword evidence="7" id="KW-0862">Zinc</keyword>
<dbReference type="CDD" id="cd18008">
    <property type="entry name" value="DEXDc_SHPRH-like"/>
    <property type="match status" value="1"/>
</dbReference>
<feature type="region of interest" description="Disordered" evidence="10">
    <location>
        <begin position="527"/>
        <end position="585"/>
    </location>
</feature>
<evidence type="ECO:0000256" key="5">
    <source>
        <dbReference type="ARBA" id="ARBA00022801"/>
    </source>
</evidence>
<dbReference type="InterPro" id="IPR001650">
    <property type="entry name" value="Helicase_C-like"/>
</dbReference>
<dbReference type="SMART" id="SM00490">
    <property type="entry name" value="HELICc"/>
    <property type="match status" value="1"/>
</dbReference>
<dbReference type="GO" id="GO:0008094">
    <property type="term" value="F:ATP-dependent activity, acting on DNA"/>
    <property type="evidence" value="ECO:0007669"/>
    <property type="project" value="TreeGrafter"/>
</dbReference>
<dbReference type="SMART" id="SM00487">
    <property type="entry name" value="DEXDc"/>
    <property type="match status" value="1"/>
</dbReference>
<dbReference type="Gene3D" id="3.40.50.10810">
    <property type="entry name" value="Tandem AAA-ATPase domain"/>
    <property type="match status" value="2"/>
</dbReference>
<evidence type="ECO:0000313" key="14">
    <source>
        <dbReference type="EMBL" id="TPX31376.1"/>
    </source>
</evidence>
<feature type="domain" description="RING-type" evidence="11">
    <location>
        <begin position="893"/>
        <end position="938"/>
    </location>
</feature>
<feature type="region of interest" description="Disordered" evidence="10">
    <location>
        <begin position="66"/>
        <end position="92"/>
    </location>
</feature>
<evidence type="ECO:0000259" key="13">
    <source>
        <dbReference type="PROSITE" id="PS51194"/>
    </source>
</evidence>
<dbReference type="PANTHER" id="PTHR45626:SF52">
    <property type="entry name" value="SINGLE-STRANDED DNA-DEPENDENT ATPASE (EUROFUNG)"/>
    <property type="match status" value="1"/>
</dbReference>
<evidence type="ECO:0000259" key="12">
    <source>
        <dbReference type="PROSITE" id="PS51192"/>
    </source>
</evidence>
<keyword evidence="3" id="KW-0547">Nucleotide-binding</keyword>
<dbReference type="InterPro" id="IPR000330">
    <property type="entry name" value="SNF2_N"/>
</dbReference>
<dbReference type="InterPro" id="IPR050628">
    <property type="entry name" value="SNF2_RAD54_helicase_TF"/>
</dbReference>
<dbReference type="InterPro" id="IPR027417">
    <property type="entry name" value="P-loop_NTPase"/>
</dbReference>
<feature type="region of interest" description="Disordered" evidence="10">
    <location>
        <begin position="130"/>
        <end position="163"/>
    </location>
</feature>
<gene>
    <name evidence="14" type="ORF">SmJEL517_g05298</name>
</gene>
<evidence type="ECO:0000256" key="1">
    <source>
        <dbReference type="ARBA" id="ARBA00007025"/>
    </source>
</evidence>
<keyword evidence="2" id="KW-0479">Metal-binding</keyword>
<evidence type="ECO:0000256" key="7">
    <source>
        <dbReference type="ARBA" id="ARBA00022833"/>
    </source>
</evidence>
<sequence>MAGNNAAPPAPADFDLDLDFLAGLSNVSSNNNNQQFVFPMQSTTSSTSSHIPAAYPPLGYDGFLNNRMQPLNTSRTSSPSLTHGTTNGVPLLPRQQQQNFGFVNSNQQQQPMQQPSPPQPYQIQKIQRSSNPLTPTMPTSTSPITVSSSPLSSSRPAPAAASSDVIDLTDGEDDLMLSVLSNLAASVPKRPIDASARQSPRPAKRRDTRDVPPPSRSNSSTNNRSVEEIDLTDFSTGEEALLKAQLRFAKMKEEQIVCYGLMTATVQNLNQTAYNEACGTEREMPVTLKPVRKLGDLWDFDVYSPRGVKLGRIDPDSANLMGPLYNTRMKFIASIPKTVHNVYSASLNIIIMGPREKTGQVGRFMVAGKRLLRVPARIPHGMELAYPHNENPNPYHVQYASSAGQSSSTAAVEEARNQIEQVYNSLTSVEEWDEAEPDTRLTSKLYPHQKQALRFMMDHELNEKYTNALWKQRANSEIWDHKITNENRNTPPRAMMGGILADDMGLGKTIELISLVLTARPPNDLINMDLDDTDSSDEEDSDFASSDNDTGTSAPATFSVLFPQANNNKNKKKKEPPPVTHPKPIRSRATLIVCPLSTVSNWEDQINQHVKTGELDVAVYHGAGRCNDAELLADHDVVLTTYNLLSIEFNKDIKNSAAAGATAAANGSGRPCVTLSPLQSIYWYRVVLDEAHIIKEPKTAQARAACALKGDRRWCLSGTPIQNRLDDLFSLLKFLGLEPFNNKNVWNNSISKLIKFGSTNGLGESRLQTLMKSITLRRTKTQKINNQPILNLPRKNERTIALELDPTERALYDRVAVRAKDLYKSLEAEGQVMRNYVHLLEVILRLRQIATHTGLVKEEDLKIEPLQESNMPLTQDRAMQIYNLLKESGDDLCCVCAIVTDGTNGLPVISRCGHLYCDTCVQAQLKNGNPVFICQMCKSPLTTGDMCNLGGNANTDEAADNGTVTVNGGGASSSSGGQQQQTIPCQPPASSSNSMMINNLVNSSSLLSSSIDLTLDDVDFAAIYAQATAESNGGIPPADNDDDGLAALVQATADYNNAALVSNKNNNSTVGGVGGLNNDLQIPGTSTKVRGLLADLTKARTEALNRNETPPKSIIFSQWTGMLNLLDGPLRQAGFGIVRLDGKMARTDRSKSLDRLNHDDNVNVMLVSLKAGGVGLNLTAASRVYIMEPYWNPAVEQQAVDRVHRLGQKKEVECFRIIIKNTIEDNILELQKRKMKLVDITFADAGGKGKKGGRGKQDKEQRSAQRLEELRSLLMG</sequence>
<dbReference type="CDD" id="cd18793">
    <property type="entry name" value="SF2_C_SNF"/>
    <property type="match status" value="1"/>
</dbReference>
<dbReference type="Gene3D" id="3.30.40.10">
    <property type="entry name" value="Zinc/RING finger domain, C3HC4 (zinc finger)"/>
    <property type="match status" value="1"/>
</dbReference>
<dbReference type="RefSeq" id="XP_031022823.1">
    <property type="nucleotide sequence ID" value="XM_031171224.1"/>
</dbReference>
<dbReference type="InterPro" id="IPR014001">
    <property type="entry name" value="Helicase_ATP-bd"/>
</dbReference>
<dbReference type="GeneID" id="42006521"/>
<dbReference type="SUPFAM" id="SSF57850">
    <property type="entry name" value="RING/U-box"/>
    <property type="match status" value="1"/>
</dbReference>
<keyword evidence="5" id="KW-0378">Hydrolase</keyword>
<organism evidence="14 15">
    <name type="scientific">Synchytrium microbalum</name>
    <dbReference type="NCBI Taxonomy" id="1806994"/>
    <lineage>
        <taxon>Eukaryota</taxon>
        <taxon>Fungi</taxon>
        <taxon>Fungi incertae sedis</taxon>
        <taxon>Chytridiomycota</taxon>
        <taxon>Chytridiomycota incertae sedis</taxon>
        <taxon>Chytridiomycetes</taxon>
        <taxon>Synchytriales</taxon>
        <taxon>Synchytriaceae</taxon>
        <taxon>Synchytrium</taxon>
    </lineage>
</organism>
<dbReference type="GO" id="GO:0005634">
    <property type="term" value="C:nucleus"/>
    <property type="evidence" value="ECO:0007669"/>
    <property type="project" value="TreeGrafter"/>
</dbReference>
<dbReference type="PROSITE" id="PS51194">
    <property type="entry name" value="HELICASE_CTER"/>
    <property type="match status" value="1"/>
</dbReference>
<dbReference type="Proteomes" id="UP000319731">
    <property type="component" value="Unassembled WGS sequence"/>
</dbReference>
<dbReference type="InterPro" id="IPR001841">
    <property type="entry name" value="Znf_RING"/>
</dbReference>
<dbReference type="PROSITE" id="PS51192">
    <property type="entry name" value="HELICASE_ATP_BIND_1"/>
    <property type="match status" value="1"/>
</dbReference>
<dbReference type="OrthoDB" id="448448at2759"/>
<evidence type="ECO:0000256" key="9">
    <source>
        <dbReference type="PROSITE-ProRule" id="PRU00175"/>
    </source>
</evidence>
<dbReference type="AlphaFoldDB" id="A0A507C079"/>
<dbReference type="PROSITE" id="PS00518">
    <property type="entry name" value="ZF_RING_1"/>
    <property type="match status" value="1"/>
</dbReference>
<dbReference type="GO" id="GO:0008270">
    <property type="term" value="F:zinc ion binding"/>
    <property type="evidence" value="ECO:0007669"/>
    <property type="project" value="UniProtKB-KW"/>
</dbReference>
<dbReference type="EMBL" id="QEAO01000046">
    <property type="protein sequence ID" value="TPX31376.1"/>
    <property type="molecule type" value="Genomic_DNA"/>
</dbReference>
<dbReference type="Pfam" id="PF00271">
    <property type="entry name" value="Helicase_C"/>
    <property type="match status" value="1"/>
</dbReference>
<dbReference type="GO" id="GO:0016787">
    <property type="term" value="F:hydrolase activity"/>
    <property type="evidence" value="ECO:0007669"/>
    <property type="project" value="UniProtKB-KW"/>
</dbReference>
<reference evidence="14 15" key="1">
    <citation type="journal article" date="2019" name="Sci. Rep.">
        <title>Comparative genomics of chytrid fungi reveal insights into the obligate biotrophic and pathogenic lifestyle of Synchytrium endobioticum.</title>
        <authorList>
            <person name="van de Vossenberg B.T.L.H."/>
            <person name="Warris S."/>
            <person name="Nguyen H.D.T."/>
            <person name="van Gent-Pelzer M.P.E."/>
            <person name="Joly D.L."/>
            <person name="van de Geest H.C."/>
            <person name="Bonants P.J.M."/>
            <person name="Smith D.S."/>
            <person name="Levesque C.A."/>
            <person name="van der Lee T.A.J."/>
        </authorList>
    </citation>
    <scope>NUCLEOTIDE SEQUENCE [LARGE SCALE GENOMIC DNA]</scope>
    <source>
        <strain evidence="14 15">JEL517</strain>
    </source>
</reference>
<dbReference type="PANTHER" id="PTHR45626">
    <property type="entry name" value="TRANSCRIPTION TERMINATION FACTOR 2-RELATED"/>
    <property type="match status" value="1"/>
</dbReference>
<dbReference type="SMART" id="SM00184">
    <property type="entry name" value="RING"/>
    <property type="match status" value="1"/>
</dbReference>
<feature type="compositionally biased region" description="Low complexity" evidence="10">
    <location>
        <begin position="972"/>
        <end position="981"/>
    </location>
</feature>
<keyword evidence="15" id="KW-1185">Reference proteome</keyword>
<dbReference type="PROSITE" id="PS50089">
    <property type="entry name" value="ZF_RING_2"/>
    <property type="match status" value="1"/>
</dbReference>
<comment type="caution">
    <text evidence="14">The sequence shown here is derived from an EMBL/GenBank/DDBJ whole genome shotgun (WGS) entry which is preliminary data.</text>
</comment>
<dbReference type="InterPro" id="IPR038718">
    <property type="entry name" value="SNF2-like_sf"/>
</dbReference>
<feature type="domain" description="Helicase ATP-binding" evidence="12">
    <location>
        <begin position="489"/>
        <end position="738"/>
    </location>
</feature>
<accession>A0A507C079</accession>
<dbReference type="GO" id="GO:0004386">
    <property type="term" value="F:helicase activity"/>
    <property type="evidence" value="ECO:0007669"/>
    <property type="project" value="UniProtKB-KW"/>
</dbReference>
<evidence type="ECO:0000256" key="6">
    <source>
        <dbReference type="ARBA" id="ARBA00022806"/>
    </source>
</evidence>
<evidence type="ECO:0000256" key="8">
    <source>
        <dbReference type="ARBA" id="ARBA00022840"/>
    </source>
</evidence>
<evidence type="ECO:0000259" key="11">
    <source>
        <dbReference type="PROSITE" id="PS50089"/>
    </source>
</evidence>
<dbReference type="InterPro" id="IPR017907">
    <property type="entry name" value="Znf_RING_CS"/>
</dbReference>
<dbReference type="SUPFAM" id="SSF52540">
    <property type="entry name" value="P-loop containing nucleoside triphosphate hydrolases"/>
    <property type="match status" value="2"/>
</dbReference>
<feature type="region of interest" description="Disordered" evidence="10">
    <location>
        <begin position="966"/>
        <end position="990"/>
    </location>
</feature>
<dbReference type="Pfam" id="PF00176">
    <property type="entry name" value="SNF2-rel_dom"/>
    <property type="match status" value="1"/>
</dbReference>
<dbReference type="GO" id="GO:0006281">
    <property type="term" value="P:DNA repair"/>
    <property type="evidence" value="ECO:0007669"/>
    <property type="project" value="TreeGrafter"/>
</dbReference>
<dbReference type="InterPro" id="IPR013083">
    <property type="entry name" value="Znf_RING/FYVE/PHD"/>
</dbReference>
<comment type="similarity">
    <text evidence="1">Belongs to the SNF2/RAD54 helicase family.</text>
</comment>
<feature type="compositionally biased region" description="Acidic residues" evidence="10">
    <location>
        <begin position="529"/>
        <end position="542"/>
    </location>
</feature>
<dbReference type="GO" id="GO:0005524">
    <property type="term" value="F:ATP binding"/>
    <property type="evidence" value="ECO:0007669"/>
    <property type="project" value="UniProtKB-KW"/>
</dbReference>
<evidence type="ECO:0000256" key="4">
    <source>
        <dbReference type="ARBA" id="ARBA00022771"/>
    </source>
</evidence>
<keyword evidence="8" id="KW-0067">ATP-binding</keyword>
<evidence type="ECO:0000256" key="2">
    <source>
        <dbReference type="ARBA" id="ARBA00022723"/>
    </source>
</evidence>
<dbReference type="STRING" id="1806994.A0A507C079"/>
<keyword evidence="4 9" id="KW-0863">Zinc-finger</keyword>
<proteinExistence type="inferred from homology"/>
<feature type="domain" description="Helicase C-terminal" evidence="13">
    <location>
        <begin position="1091"/>
        <end position="1246"/>
    </location>
</feature>
<evidence type="ECO:0000256" key="3">
    <source>
        <dbReference type="ARBA" id="ARBA00022741"/>
    </source>
</evidence>
<dbReference type="Gene3D" id="3.40.50.300">
    <property type="entry name" value="P-loop containing nucleotide triphosphate hydrolases"/>
    <property type="match status" value="1"/>
</dbReference>
<protein>
    <submittedName>
        <fullName evidence="14">Uncharacterized protein</fullName>
    </submittedName>
</protein>
<dbReference type="InterPro" id="IPR049730">
    <property type="entry name" value="SNF2/RAD54-like_C"/>
</dbReference>
<evidence type="ECO:0000313" key="15">
    <source>
        <dbReference type="Proteomes" id="UP000319731"/>
    </source>
</evidence>
<keyword evidence="6" id="KW-0347">Helicase</keyword>
<evidence type="ECO:0000256" key="10">
    <source>
        <dbReference type="SAM" id="MobiDB-lite"/>
    </source>
</evidence>
<name>A0A507C079_9FUNG</name>